<dbReference type="AlphaFoldDB" id="A0A8R7P4M5"/>
<evidence type="ECO:0000313" key="2">
    <source>
        <dbReference type="Proteomes" id="UP000015106"/>
    </source>
</evidence>
<dbReference type="Gramene" id="TuG1812G0100002543.01.T01">
    <property type="protein sequence ID" value="TuG1812G0100002543.01.T01"/>
    <property type="gene ID" value="TuG1812G0100002543.01"/>
</dbReference>
<dbReference type="Gramene" id="TuG1812G0100002543.01.T04">
    <property type="protein sequence ID" value="TuG1812G0100002543.01.T04"/>
    <property type="gene ID" value="TuG1812G0100002543.01"/>
</dbReference>
<name>A0A8R7P4M5_TRIUA</name>
<proteinExistence type="predicted"/>
<dbReference type="EnsemblPlants" id="TuG1812G0100002543.01.T04">
    <property type="protein sequence ID" value="TuG1812G0100002543.01.T04"/>
    <property type="gene ID" value="TuG1812G0100002543.01"/>
</dbReference>
<reference evidence="1" key="3">
    <citation type="submission" date="2022-06" db="UniProtKB">
        <authorList>
            <consortium name="EnsemblPlants"/>
        </authorList>
    </citation>
    <scope>IDENTIFICATION</scope>
</reference>
<dbReference type="EnsemblPlants" id="TuG1812G0100002543.01.T02">
    <property type="protein sequence ID" value="TuG1812G0100002543.01.T02"/>
    <property type="gene ID" value="TuG1812G0100002543.01"/>
</dbReference>
<dbReference type="Gramene" id="TuG1812G0100002543.01.T02">
    <property type="protein sequence ID" value="TuG1812G0100002543.01.T02"/>
    <property type="gene ID" value="TuG1812G0100002543.01"/>
</dbReference>
<sequence>MNSGRRRGGHVGSSRTARARCRLRWQGHPLHRPPLRRDVLLGFHPLRQLIHRDLHIGQVFVDLQACLRAGLAGPIQHGTMCLLKLFVYQVSPRRLRPPRRRPRLRQPPLLHEVICFLQFGRGR</sequence>
<protein>
    <submittedName>
        <fullName evidence="1">Uncharacterized protein</fullName>
    </submittedName>
</protein>
<reference evidence="1" key="2">
    <citation type="submission" date="2018-03" db="EMBL/GenBank/DDBJ databases">
        <title>The Triticum urartu genome reveals the dynamic nature of wheat genome evolution.</title>
        <authorList>
            <person name="Ling H."/>
            <person name="Ma B."/>
            <person name="Shi X."/>
            <person name="Liu H."/>
            <person name="Dong L."/>
            <person name="Sun H."/>
            <person name="Cao Y."/>
            <person name="Gao Q."/>
            <person name="Zheng S."/>
            <person name="Li Y."/>
            <person name="Yu Y."/>
            <person name="Du H."/>
            <person name="Qi M."/>
            <person name="Li Y."/>
            <person name="Yu H."/>
            <person name="Cui Y."/>
            <person name="Wang N."/>
            <person name="Chen C."/>
            <person name="Wu H."/>
            <person name="Zhao Y."/>
            <person name="Zhang J."/>
            <person name="Li Y."/>
            <person name="Zhou W."/>
            <person name="Zhang B."/>
            <person name="Hu W."/>
            <person name="Eijk M."/>
            <person name="Tang J."/>
            <person name="Witsenboer H."/>
            <person name="Zhao S."/>
            <person name="Li Z."/>
            <person name="Zhang A."/>
            <person name="Wang D."/>
            <person name="Liang C."/>
        </authorList>
    </citation>
    <scope>NUCLEOTIDE SEQUENCE [LARGE SCALE GENOMIC DNA]</scope>
    <source>
        <strain evidence="1">cv. G1812</strain>
    </source>
</reference>
<accession>A0A8R7P4M5</accession>
<reference evidence="2" key="1">
    <citation type="journal article" date="2013" name="Nature">
        <title>Draft genome of the wheat A-genome progenitor Triticum urartu.</title>
        <authorList>
            <person name="Ling H.Q."/>
            <person name="Zhao S."/>
            <person name="Liu D."/>
            <person name="Wang J."/>
            <person name="Sun H."/>
            <person name="Zhang C."/>
            <person name="Fan H."/>
            <person name="Li D."/>
            <person name="Dong L."/>
            <person name="Tao Y."/>
            <person name="Gao C."/>
            <person name="Wu H."/>
            <person name="Li Y."/>
            <person name="Cui Y."/>
            <person name="Guo X."/>
            <person name="Zheng S."/>
            <person name="Wang B."/>
            <person name="Yu K."/>
            <person name="Liang Q."/>
            <person name="Yang W."/>
            <person name="Lou X."/>
            <person name="Chen J."/>
            <person name="Feng M."/>
            <person name="Jian J."/>
            <person name="Zhang X."/>
            <person name="Luo G."/>
            <person name="Jiang Y."/>
            <person name="Liu J."/>
            <person name="Wang Z."/>
            <person name="Sha Y."/>
            <person name="Zhang B."/>
            <person name="Wu H."/>
            <person name="Tang D."/>
            <person name="Shen Q."/>
            <person name="Xue P."/>
            <person name="Zou S."/>
            <person name="Wang X."/>
            <person name="Liu X."/>
            <person name="Wang F."/>
            <person name="Yang Y."/>
            <person name="An X."/>
            <person name="Dong Z."/>
            <person name="Zhang K."/>
            <person name="Zhang X."/>
            <person name="Luo M.C."/>
            <person name="Dvorak J."/>
            <person name="Tong Y."/>
            <person name="Wang J."/>
            <person name="Yang H."/>
            <person name="Li Z."/>
            <person name="Wang D."/>
            <person name="Zhang A."/>
            <person name="Wang J."/>
        </authorList>
    </citation>
    <scope>NUCLEOTIDE SEQUENCE</scope>
    <source>
        <strain evidence="2">cv. G1812</strain>
    </source>
</reference>
<dbReference type="Proteomes" id="UP000015106">
    <property type="component" value="Chromosome 1"/>
</dbReference>
<dbReference type="Gramene" id="TuG1812G0100002543.01.T03">
    <property type="protein sequence ID" value="TuG1812G0100002543.01.T03"/>
    <property type="gene ID" value="TuG1812G0100002543.01"/>
</dbReference>
<evidence type="ECO:0000313" key="1">
    <source>
        <dbReference type="EnsemblPlants" id="TuG1812G0100002543.01.T02"/>
    </source>
</evidence>
<dbReference type="EnsemblPlants" id="TuG1812G0100002543.01.T01">
    <property type="protein sequence ID" value="TuG1812G0100002543.01.T01"/>
    <property type="gene ID" value="TuG1812G0100002543.01"/>
</dbReference>
<dbReference type="EnsemblPlants" id="TuG1812G0100002543.01.T03">
    <property type="protein sequence ID" value="TuG1812G0100002543.01.T03"/>
    <property type="gene ID" value="TuG1812G0100002543.01"/>
</dbReference>
<organism evidence="1 2">
    <name type="scientific">Triticum urartu</name>
    <name type="common">Red wild einkorn</name>
    <name type="synonym">Crithodium urartu</name>
    <dbReference type="NCBI Taxonomy" id="4572"/>
    <lineage>
        <taxon>Eukaryota</taxon>
        <taxon>Viridiplantae</taxon>
        <taxon>Streptophyta</taxon>
        <taxon>Embryophyta</taxon>
        <taxon>Tracheophyta</taxon>
        <taxon>Spermatophyta</taxon>
        <taxon>Magnoliopsida</taxon>
        <taxon>Liliopsida</taxon>
        <taxon>Poales</taxon>
        <taxon>Poaceae</taxon>
        <taxon>BOP clade</taxon>
        <taxon>Pooideae</taxon>
        <taxon>Triticodae</taxon>
        <taxon>Triticeae</taxon>
        <taxon>Triticinae</taxon>
        <taxon>Triticum</taxon>
    </lineage>
</organism>
<keyword evidence="2" id="KW-1185">Reference proteome</keyword>